<keyword evidence="9" id="KW-1185">Reference proteome</keyword>
<evidence type="ECO:0000256" key="5">
    <source>
        <dbReference type="RuleBase" id="RU003953"/>
    </source>
</evidence>
<keyword evidence="4 5" id="KW-0694">RNA-binding</keyword>
<evidence type="ECO:0000256" key="4">
    <source>
        <dbReference type="ARBA" id="ARBA00022884"/>
    </source>
</evidence>
<name>A0AAE9WFP3_9SCHI</name>
<dbReference type="GeneID" id="80877269"/>
<keyword evidence="2 5" id="KW-0808">Transferase</keyword>
<evidence type="ECO:0000256" key="2">
    <source>
        <dbReference type="ARBA" id="ARBA00022679"/>
    </source>
</evidence>
<dbReference type="KEGG" id="som:SOMG_03793"/>
<dbReference type="EMBL" id="CP115612">
    <property type="protein sequence ID" value="WBW73928.1"/>
    <property type="molecule type" value="Genomic_DNA"/>
</dbReference>
<evidence type="ECO:0000259" key="6">
    <source>
        <dbReference type="Pfam" id="PF01743"/>
    </source>
</evidence>
<dbReference type="InterPro" id="IPR043519">
    <property type="entry name" value="NT_sf"/>
</dbReference>
<dbReference type="PANTHER" id="PTHR13734:SF5">
    <property type="entry name" value="CCA TRNA NUCLEOTIDYLTRANSFERASE, MITOCHONDRIAL"/>
    <property type="match status" value="1"/>
</dbReference>
<dbReference type="CDD" id="cd05398">
    <property type="entry name" value="NT_ClassII-CCAase"/>
    <property type="match status" value="1"/>
</dbReference>
<organism evidence="8 9">
    <name type="scientific">Schizosaccharomyces osmophilus</name>
    <dbReference type="NCBI Taxonomy" id="2545709"/>
    <lineage>
        <taxon>Eukaryota</taxon>
        <taxon>Fungi</taxon>
        <taxon>Dikarya</taxon>
        <taxon>Ascomycota</taxon>
        <taxon>Taphrinomycotina</taxon>
        <taxon>Schizosaccharomycetes</taxon>
        <taxon>Schizosaccharomycetales</taxon>
        <taxon>Schizosaccharomycetaceae</taxon>
        <taxon>Schizosaccharomyces</taxon>
    </lineage>
</organism>
<dbReference type="Proteomes" id="UP001212411">
    <property type="component" value="Chromosome 2"/>
</dbReference>
<dbReference type="AlphaFoldDB" id="A0AAE9WFP3"/>
<dbReference type="RefSeq" id="XP_056038171.1">
    <property type="nucleotide sequence ID" value="XM_056182580.1"/>
</dbReference>
<evidence type="ECO:0000313" key="9">
    <source>
        <dbReference type="Proteomes" id="UP001212411"/>
    </source>
</evidence>
<evidence type="ECO:0000259" key="7">
    <source>
        <dbReference type="Pfam" id="PF12627"/>
    </source>
</evidence>
<accession>A0AAE9WFP3</accession>
<dbReference type="PANTHER" id="PTHR13734">
    <property type="entry name" value="TRNA-NUCLEOTIDYLTRANSFERASE"/>
    <property type="match status" value="1"/>
</dbReference>
<dbReference type="GO" id="GO:0001680">
    <property type="term" value="P:tRNA 3'-terminal CCA addition"/>
    <property type="evidence" value="ECO:0007669"/>
    <property type="project" value="TreeGrafter"/>
</dbReference>
<dbReference type="Pfam" id="PF01743">
    <property type="entry name" value="PolyA_pol"/>
    <property type="match status" value="1"/>
</dbReference>
<dbReference type="Pfam" id="PF12627">
    <property type="entry name" value="PolyA_pol_RNAbd"/>
    <property type="match status" value="1"/>
</dbReference>
<dbReference type="Gene3D" id="3.30.460.10">
    <property type="entry name" value="Beta Polymerase, domain 2"/>
    <property type="match status" value="1"/>
</dbReference>
<feature type="domain" description="tRNA nucleotidyltransferase/poly(A) polymerase RNA and SrmB- binding" evidence="7">
    <location>
        <begin position="240"/>
        <end position="301"/>
    </location>
</feature>
<dbReference type="GO" id="GO:0052927">
    <property type="term" value="F:CC tRNA cytidylyltransferase activity"/>
    <property type="evidence" value="ECO:0007669"/>
    <property type="project" value="TreeGrafter"/>
</dbReference>
<proteinExistence type="inferred from homology"/>
<reference evidence="8 9" key="1">
    <citation type="journal article" date="2023" name="G3 (Bethesda)">
        <title>A high-quality reference genome for the fission yeast Schizosaccharomyces osmophilus.</title>
        <authorList>
            <person name="Jia G.S."/>
            <person name="Zhang W.C."/>
            <person name="Liang Y."/>
            <person name="Liu X.H."/>
            <person name="Rhind N."/>
            <person name="Pidoux A."/>
            <person name="Brysch-Herzberg M."/>
            <person name="Du L.L."/>
        </authorList>
    </citation>
    <scope>NUCLEOTIDE SEQUENCE [LARGE SCALE GENOMIC DNA]</scope>
    <source>
        <strain evidence="8 9">CBS 15793</strain>
    </source>
</reference>
<feature type="domain" description="Poly A polymerase head" evidence="6">
    <location>
        <begin position="73"/>
        <end position="213"/>
    </location>
</feature>
<keyword evidence="3" id="KW-0547">Nucleotide-binding</keyword>
<dbReference type="InterPro" id="IPR032828">
    <property type="entry name" value="PolyA_RNA-bd"/>
</dbReference>
<evidence type="ECO:0000256" key="3">
    <source>
        <dbReference type="ARBA" id="ARBA00022741"/>
    </source>
</evidence>
<dbReference type="InterPro" id="IPR002646">
    <property type="entry name" value="PolA_pol_head_dom"/>
</dbReference>
<dbReference type="GO" id="GO:0003723">
    <property type="term" value="F:RNA binding"/>
    <property type="evidence" value="ECO:0007669"/>
    <property type="project" value="UniProtKB-KW"/>
</dbReference>
<dbReference type="SUPFAM" id="SSF81891">
    <property type="entry name" value="Poly A polymerase C-terminal region-like"/>
    <property type="match status" value="1"/>
</dbReference>
<gene>
    <name evidence="8" type="primary">cca1</name>
    <name evidence="8" type="ORF">SOMG_03793</name>
</gene>
<evidence type="ECO:0000313" key="8">
    <source>
        <dbReference type="EMBL" id="WBW73928.1"/>
    </source>
</evidence>
<protein>
    <submittedName>
        <fullName evidence="8">CTP 3'-tRNA nucleotidyltransferase Cca1</fullName>
    </submittedName>
</protein>
<dbReference type="Gene3D" id="1.10.3090.10">
    <property type="entry name" value="cca-adding enzyme, domain 2"/>
    <property type="match status" value="1"/>
</dbReference>
<dbReference type="SUPFAM" id="SSF81301">
    <property type="entry name" value="Nucleotidyltransferase"/>
    <property type="match status" value="1"/>
</dbReference>
<comment type="similarity">
    <text evidence="1 5">Belongs to the tRNA nucleotidyltransferase/poly(A) polymerase family.</text>
</comment>
<sequence length="536" mass="61946">MLLRLQTCYRITNRCFNQVAFFSTKQFLGSKRLMSMATKTNPIALNKSEQQLTDLFIEVSNTIGQESEQKPELRFAGGWVRDKLLGIESHDIDVAVDCMPGYDFAKHLQKYMQSKHPEYKTRIVKIDANPEKSKHLETATAKIFGKDIDFVNLRPHTFSNSHLHLDSSIFGTPLEDALRRDATINALFYNLRTKQVEDYTENGLSDLENKVIRTPLPADETFSDDPLRAVRCIRFASKFDFEIHPDTFLALKNFTLHDRLRSSISRERIGVEIDKILSHCDTSRAFRIIHDSGLFAPIFGPLLGHYNNIVSKNLDSLSLIPKAIDLFDLLRNEVPTFKYISRSAEYIFWVAMAVLPWHNWTYVDKSKERSLAPILVRDSLKYSKPVITQVEGLYTFYPAVMEKVNVLSSKVALPRLEYGKLVRELGQYWKDIVNWAFFMNLLKKGSFTEEVDQEVNKVLPYFVSLIKNIEDHDLVEAYSIQPALNGKELSSLLNMKPGPHLKQMLEESVEWKLEFPDGKKEDYISFVKDKYRKDTF</sequence>
<dbReference type="GO" id="GO:0000166">
    <property type="term" value="F:nucleotide binding"/>
    <property type="evidence" value="ECO:0007669"/>
    <property type="project" value="UniProtKB-KW"/>
</dbReference>
<evidence type="ECO:0000256" key="1">
    <source>
        <dbReference type="ARBA" id="ARBA00007265"/>
    </source>
</evidence>